<reference evidence="3" key="1">
    <citation type="journal article" date="2020" name="Stud. Mycol.">
        <title>101 Dothideomycetes genomes: a test case for predicting lifestyles and emergence of pathogens.</title>
        <authorList>
            <person name="Haridas S."/>
            <person name="Albert R."/>
            <person name="Binder M."/>
            <person name="Bloem J."/>
            <person name="Labutti K."/>
            <person name="Salamov A."/>
            <person name="Andreopoulos B."/>
            <person name="Baker S."/>
            <person name="Barry K."/>
            <person name="Bills G."/>
            <person name="Bluhm B."/>
            <person name="Cannon C."/>
            <person name="Castanera R."/>
            <person name="Culley D."/>
            <person name="Daum C."/>
            <person name="Ezra D."/>
            <person name="Gonzalez J."/>
            <person name="Henrissat B."/>
            <person name="Kuo A."/>
            <person name="Liang C."/>
            <person name="Lipzen A."/>
            <person name="Lutzoni F."/>
            <person name="Magnuson J."/>
            <person name="Mondo S."/>
            <person name="Nolan M."/>
            <person name="Ohm R."/>
            <person name="Pangilinan J."/>
            <person name="Park H.-J."/>
            <person name="Ramirez L."/>
            <person name="Alfaro M."/>
            <person name="Sun H."/>
            <person name="Tritt A."/>
            <person name="Yoshinaga Y."/>
            <person name="Zwiers L.-H."/>
            <person name="Turgeon B."/>
            <person name="Goodwin S."/>
            <person name="Spatafora J."/>
            <person name="Crous P."/>
            <person name="Grigoriev I."/>
        </authorList>
    </citation>
    <scope>NUCLEOTIDE SEQUENCE</scope>
    <source>
        <strain evidence="3">CBS 207.26</strain>
    </source>
</reference>
<keyword evidence="2" id="KW-0812">Transmembrane</keyword>
<evidence type="ECO:0000313" key="3">
    <source>
        <dbReference type="EMBL" id="KAF2189000.1"/>
    </source>
</evidence>
<evidence type="ECO:0000313" key="4">
    <source>
        <dbReference type="Proteomes" id="UP000800200"/>
    </source>
</evidence>
<feature type="transmembrane region" description="Helical" evidence="2">
    <location>
        <begin position="77"/>
        <end position="101"/>
    </location>
</feature>
<feature type="transmembrane region" description="Helical" evidence="2">
    <location>
        <begin position="6"/>
        <end position="30"/>
    </location>
</feature>
<keyword evidence="4" id="KW-1185">Reference proteome</keyword>
<accession>A0A6A6EFU8</accession>
<dbReference type="AlphaFoldDB" id="A0A6A6EFU8"/>
<keyword evidence="2" id="KW-1133">Transmembrane helix</keyword>
<proteinExistence type="predicted"/>
<dbReference type="OrthoDB" id="3034003at2759"/>
<feature type="transmembrane region" description="Helical" evidence="2">
    <location>
        <begin position="688"/>
        <end position="713"/>
    </location>
</feature>
<sequence length="826" mass="90347">MAELTVGYVAGLIAAGIFFAQYWCPTWLIYIMAGGLEEKETAATWSVAGRPLQSSYWPEILQTDAVRSYGVRQSVLWWSYFTPIIAALCAIAGIVTPLGLYDDLEPSGIQKVPFAYVKDNSAFGIGTPSRSNLPFSRTCSQLHGMQGPAPCPYSDTIVILSWNGSSYSFDMPYGYNTTVPKIVRDIYSSGTGDVKSTISNYFDIEWRMYTYTRDRFKNNGSTILVGDYRGINSLILENSTRAVEGLLVDSKNGGIGFRNHTLPVGLKHDASWTEDLLFVEPHSVCVNTNLSLEFTVDTNSSATSRQLELVDYGGFFQFNKEYPTLDQENAQNNPNLYARAYKAAWLNNAWSMAFFNVTNPNNSSSGRISFLYINSSSGKRFPLRADSMTDYKAMLLSRQFGSYIPFSDFAYPNPFNITTRSFENVALSCAGASSVDIANGTNIYVSCGLLTTVPRRLNPRSPMVREDGSKWGVSLYSCASGVRAGIKTVSFALNGTSGLSSLFVTKVERKRYSNNASMPLWGVEDSGLTYDGISPMWGMIDSAYERQPNITSFRKPFLYLPGDSGVIGKKLGQISGGDIQYMPGSDFAPAVMNTVFTLRAASTLASDSTRGLFTDYSGAGNMAMNLRWANLSATSEGAAHIINLIWTDLAASAVVGTKGVLGSGNAGQTNEVVEMTVRPIVRKIKYRIAYAVPAFILGICLVLVTAGALISGIRGKPSREKLRIQLRQSSVGRVFTTVLFPGTSNFAIPSKEWSKINGKIEIDLSASSHFLKPDSGEEEGGVPATENDEGSPESEDQAQPQQPDLNPEFDGETEMNERPEHRNTQN</sequence>
<feature type="region of interest" description="Disordered" evidence="1">
    <location>
        <begin position="768"/>
        <end position="826"/>
    </location>
</feature>
<evidence type="ECO:0000256" key="2">
    <source>
        <dbReference type="SAM" id="Phobius"/>
    </source>
</evidence>
<protein>
    <submittedName>
        <fullName evidence="3">Uncharacterized protein</fullName>
    </submittedName>
</protein>
<keyword evidence="2" id="KW-0472">Membrane</keyword>
<feature type="compositionally biased region" description="Acidic residues" evidence="1">
    <location>
        <begin position="776"/>
        <end position="796"/>
    </location>
</feature>
<evidence type="ECO:0000256" key="1">
    <source>
        <dbReference type="SAM" id="MobiDB-lite"/>
    </source>
</evidence>
<dbReference type="Proteomes" id="UP000800200">
    <property type="component" value="Unassembled WGS sequence"/>
</dbReference>
<dbReference type="EMBL" id="ML994622">
    <property type="protein sequence ID" value="KAF2189000.1"/>
    <property type="molecule type" value="Genomic_DNA"/>
</dbReference>
<feature type="compositionally biased region" description="Basic and acidic residues" evidence="1">
    <location>
        <begin position="815"/>
        <end position="826"/>
    </location>
</feature>
<gene>
    <name evidence="3" type="ORF">K469DRAFT_659932</name>
</gene>
<organism evidence="3 4">
    <name type="scientific">Zopfia rhizophila CBS 207.26</name>
    <dbReference type="NCBI Taxonomy" id="1314779"/>
    <lineage>
        <taxon>Eukaryota</taxon>
        <taxon>Fungi</taxon>
        <taxon>Dikarya</taxon>
        <taxon>Ascomycota</taxon>
        <taxon>Pezizomycotina</taxon>
        <taxon>Dothideomycetes</taxon>
        <taxon>Dothideomycetes incertae sedis</taxon>
        <taxon>Zopfiaceae</taxon>
        <taxon>Zopfia</taxon>
    </lineage>
</organism>
<name>A0A6A6EFU8_9PEZI</name>